<feature type="transmembrane region" description="Helical" evidence="2">
    <location>
        <begin position="34"/>
        <end position="55"/>
    </location>
</feature>
<gene>
    <name evidence="3" type="ORF">SCHPADRAFT_89642</name>
</gene>
<dbReference type="EMBL" id="KQ085889">
    <property type="protein sequence ID" value="KLO19082.1"/>
    <property type="molecule type" value="Genomic_DNA"/>
</dbReference>
<feature type="compositionally biased region" description="Low complexity" evidence="1">
    <location>
        <begin position="250"/>
        <end position="265"/>
    </location>
</feature>
<proteinExistence type="predicted"/>
<sequence>MILYQPLAIAVPLTFFPNFVIALRVYALYGRNKYLAALLGTYLLGEFGVALWVYLTPSMYSVQLPGPADITNSSPVHVCLAHSSTRLTNLEAAAFQFAQTAYDSFCLVLVLNKSIRAFMNQRSFDGLHTIIATHGVAYYMVVFTSNISWALMVLIATTGLKYSMAIPTLTLAPMAANKLTLSLRSYGTTADATTRKASTLRIGKVAFESDDHTLTNGRRRPLRRRGSWLGTSTFEVFTGIDNSVEMKSVSTGTTDSTGASSTLDSYGQASAA</sequence>
<feature type="region of interest" description="Disordered" evidence="1">
    <location>
        <begin position="248"/>
        <end position="272"/>
    </location>
</feature>
<dbReference type="InParanoid" id="A0A0H2S4K4"/>
<dbReference type="AlphaFoldDB" id="A0A0H2S4K4"/>
<organism evidence="3 4">
    <name type="scientific">Schizopora paradoxa</name>
    <dbReference type="NCBI Taxonomy" id="27342"/>
    <lineage>
        <taxon>Eukaryota</taxon>
        <taxon>Fungi</taxon>
        <taxon>Dikarya</taxon>
        <taxon>Basidiomycota</taxon>
        <taxon>Agaricomycotina</taxon>
        <taxon>Agaricomycetes</taxon>
        <taxon>Hymenochaetales</taxon>
        <taxon>Schizoporaceae</taxon>
        <taxon>Schizopora</taxon>
    </lineage>
</organism>
<keyword evidence="4" id="KW-1185">Reference proteome</keyword>
<reference evidence="3 4" key="1">
    <citation type="submission" date="2015-04" db="EMBL/GenBank/DDBJ databases">
        <title>Complete genome sequence of Schizopora paradoxa KUC8140, a cosmopolitan wood degrader in East Asia.</title>
        <authorList>
            <consortium name="DOE Joint Genome Institute"/>
            <person name="Min B."/>
            <person name="Park H."/>
            <person name="Jang Y."/>
            <person name="Kim J.-J."/>
            <person name="Kim K.H."/>
            <person name="Pangilinan J."/>
            <person name="Lipzen A."/>
            <person name="Riley R."/>
            <person name="Grigoriev I.V."/>
            <person name="Spatafora J.W."/>
            <person name="Choi I.-G."/>
        </authorList>
    </citation>
    <scope>NUCLEOTIDE SEQUENCE [LARGE SCALE GENOMIC DNA]</scope>
    <source>
        <strain evidence="3 4">KUC8140</strain>
    </source>
</reference>
<evidence type="ECO:0000256" key="1">
    <source>
        <dbReference type="SAM" id="MobiDB-lite"/>
    </source>
</evidence>
<dbReference type="Proteomes" id="UP000053477">
    <property type="component" value="Unassembled WGS sequence"/>
</dbReference>
<name>A0A0H2S4K4_9AGAM</name>
<evidence type="ECO:0000313" key="4">
    <source>
        <dbReference type="Proteomes" id="UP000053477"/>
    </source>
</evidence>
<evidence type="ECO:0000256" key="2">
    <source>
        <dbReference type="SAM" id="Phobius"/>
    </source>
</evidence>
<protein>
    <submittedName>
        <fullName evidence="3">Uncharacterized protein</fullName>
    </submittedName>
</protein>
<evidence type="ECO:0000313" key="3">
    <source>
        <dbReference type="EMBL" id="KLO19082.1"/>
    </source>
</evidence>
<feature type="transmembrane region" description="Helical" evidence="2">
    <location>
        <begin position="93"/>
        <end position="111"/>
    </location>
</feature>
<feature type="transmembrane region" description="Helical" evidence="2">
    <location>
        <begin position="6"/>
        <end position="27"/>
    </location>
</feature>
<dbReference type="OrthoDB" id="3193253at2759"/>
<accession>A0A0H2S4K4</accession>
<keyword evidence="2" id="KW-0812">Transmembrane</keyword>
<keyword evidence="2" id="KW-0472">Membrane</keyword>
<keyword evidence="2" id="KW-1133">Transmembrane helix</keyword>
<dbReference type="STRING" id="27342.A0A0H2S4K4"/>